<organism evidence="1 2">
    <name type="scientific">Camellia sinensis</name>
    <name type="common">Tea plant</name>
    <name type="synonym">Thea sinensis</name>
    <dbReference type="NCBI Taxonomy" id="4442"/>
    <lineage>
        <taxon>Eukaryota</taxon>
        <taxon>Viridiplantae</taxon>
        <taxon>Streptophyta</taxon>
        <taxon>Embryophyta</taxon>
        <taxon>Tracheophyta</taxon>
        <taxon>Spermatophyta</taxon>
        <taxon>Magnoliopsida</taxon>
        <taxon>eudicotyledons</taxon>
        <taxon>Gunneridae</taxon>
        <taxon>Pentapetalae</taxon>
        <taxon>asterids</taxon>
        <taxon>Ericales</taxon>
        <taxon>Theaceae</taxon>
        <taxon>Camellia</taxon>
    </lineage>
</organism>
<reference evidence="2" key="1">
    <citation type="journal article" date="2020" name="Nat. Commun.">
        <title>Genome assembly of wild tea tree DASZ reveals pedigree and selection history of tea varieties.</title>
        <authorList>
            <person name="Zhang W."/>
            <person name="Zhang Y."/>
            <person name="Qiu H."/>
            <person name="Guo Y."/>
            <person name="Wan H."/>
            <person name="Zhang X."/>
            <person name="Scossa F."/>
            <person name="Alseekh S."/>
            <person name="Zhang Q."/>
            <person name="Wang P."/>
            <person name="Xu L."/>
            <person name="Schmidt M.H."/>
            <person name="Jia X."/>
            <person name="Li D."/>
            <person name="Zhu A."/>
            <person name="Guo F."/>
            <person name="Chen W."/>
            <person name="Ni D."/>
            <person name="Usadel B."/>
            <person name="Fernie A.R."/>
            <person name="Wen W."/>
        </authorList>
    </citation>
    <scope>NUCLEOTIDE SEQUENCE [LARGE SCALE GENOMIC DNA]</scope>
    <source>
        <strain evidence="2">cv. G240</strain>
    </source>
</reference>
<evidence type="ECO:0000313" key="2">
    <source>
        <dbReference type="Proteomes" id="UP000593564"/>
    </source>
</evidence>
<comment type="caution">
    <text evidence="1">The sequence shown here is derived from an EMBL/GenBank/DDBJ whole genome shotgun (WGS) entry which is preliminary data.</text>
</comment>
<gene>
    <name evidence="1" type="ORF">HYC85_004196</name>
</gene>
<sequence length="71" mass="7842">MAGCEAKERRILVAVDEGEESMYGLSWCLNNILVSQNSKDTLILLCAKPPRPIYTSVDGKGRIFGQICLEP</sequence>
<dbReference type="Proteomes" id="UP000593564">
    <property type="component" value="Unassembled WGS sequence"/>
</dbReference>
<proteinExistence type="predicted"/>
<evidence type="ECO:0000313" key="1">
    <source>
        <dbReference type="EMBL" id="KAF5956971.1"/>
    </source>
</evidence>
<dbReference type="SUPFAM" id="SSF52402">
    <property type="entry name" value="Adenine nucleotide alpha hydrolases-like"/>
    <property type="match status" value="1"/>
</dbReference>
<keyword evidence="2" id="KW-1185">Reference proteome</keyword>
<dbReference type="EMBL" id="JACBKZ010000002">
    <property type="protein sequence ID" value="KAF5956971.1"/>
    <property type="molecule type" value="Genomic_DNA"/>
</dbReference>
<evidence type="ECO:0008006" key="3">
    <source>
        <dbReference type="Google" id="ProtNLM"/>
    </source>
</evidence>
<dbReference type="AlphaFoldDB" id="A0A7J7HXK5"/>
<accession>A0A7J7HXK5</accession>
<reference evidence="1 2" key="2">
    <citation type="submission" date="2020-07" db="EMBL/GenBank/DDBJ databases">
        <title>Genome assembly of wild tea tree DASZ reveals pedigree and selection history of tea varieties.</title>
        <authorList>
            <person name="Zhang W."/>
        </authorList>
    </citation>
    <scope>NUCLEOTIDE SEQUENCE [LARGE SCALE GENOMIC DNA]</scope>
    <source>
        <strain evidence="2">cv. G240</strain>
        <tissue evidence="1">Leaf</tissue>
    </source>
</reference>
<name>A0A7J7HXK5_CAMSI</name>
<protein>
    <recommendedName>
        <fullName evidence="3">UspA domain-containing protein</fullName>
    </recommendedName>
</protein>